<dbReference type="STRING" id="292415.Tbd_1996"/>
<dbReference type="RefSeq" id="WP_011312508.1">
    <property type="nucleotide sequence ID" value="NC_007404.1"/>
</dbReference>
<sequence>MNWPAHVEALLREAKPASVCALDPAALELAAAALPDLTIQRYHESEPPRCVVALGVDALNGLAANAIEQLIGRIRTYSAQRLLLVAHAGCALDEAGFRALGFVVSLVDVETGTRVYDYDIDTYKSVPDWLNARFWAHPERWEP</sequence>
<organism evidence="1 2">
    <name type="scientific">Thiobacillus denitrificans (strain ATCC 25259 / T1)</name>
    <dbReference type="NCBI Taxonomy" id="292415"/>
    <lineage>
        <taxon>Bacteria</taxon>
        <taxon>Pseudomonadati</taxon>
        <taxon>Pseudomonadota</taxon>
        <taxon>Betaproteobacteria</taxon>
        <taxon>Nitrosomonadales</taxon>
        <taxon>Thiobacillaceae</taxon>
        <taxon>Thiobacillus</taxon>
    </lineage>
</organism>
<protein>
    <submittedName>
        <fullName evidence="1">Uncharacterized protein</fullName>
    </submittedName>
</protein>
<proteinExistence type="predicted"/>
<dbReference type="HOGENOM" id="CLU_137362_0_0_4"/>
<dbReference type="InterPro" id="IPR046199">
    <property type="entry name" value="DUF6231"/>
</dbReference>
<evidence type="ECO:0000313" key="2">
    <source>
        <dbReference type="Proteomes" id="UP000008291"/>
    </source>
</evidence>
<accession>Q3SHD7</accession>
<dbReference type="OrthoDB" id="5609094at2"/>
<reference evidence="1 2" key="1">
    <citation type="journal article" date="2006" name="J. Bacteriol.">
        <title>The genome sequence of the obligately chemolithoautotrophic, facultatively anaerobic bacterium Thiobacillus denitrificans.</title>
        <authorList>
            <person name="Beller H.R."/>
            <person name="Chain P.S."/>
            <person name="Letain T.E."/>
            <person name="Chakicherla A."/>
            <person name="Larimer F.W."/>
            <person name="Richardson P.M."/>
            <person name="Coleman M.A."/>
            <person name="Wood A.P."/>
            <person name="Kelly D.P."/>
        </authorList>
    </citation>
    <scope>NUCLEOTIDE SEQUENCE [LARGE SCALE GENOMIC DNA]</scope>
    <source>
        <strain evidence="1 2">ATCC 25259</strain>
    </source>
</reference>
<evidence type="ECO:0000313" key="1">
    <source>
        <dbReference type="EMBL" id="AAZ97949.1"/>
    </source>
</evidence>
<dbReference type="Pfam" id="PF19742">
    <property type="entry name" value="DUF6231"/>
    <property type="match status" value="1"/>
</dbReference>
<name>Q3SHD7_THIDA</name>
<keyword evidence="2" id="KW-1185">Reference proteome</keyword>
<dbReference type="Proteomes" id="UP000008291">
    <property type="component" value="Chromosome"/>
</dbReference>
<gene>
    <name evidence="1" type="ordered locus">Tbd_1996</name>
</gene>
<dbReference type="EMBL" id="CP000116">
    <property type="protein sequence ID" value="AAZ97949.1"/>
    <property type="molecule type" value="Genomic_DNA"/>
</dbReference>
<dbReference type="AlphaFoldDB" id="Q3SHD7"/>
<dbReference type="KEGG" id="tbd:Tbd_1996"/>